<feature type="region of interest" description="Disordered" evidence="1">
    <location>
        <begin position="358"/>
        <end position="380"/>
    </location>
</feature>
<dbReference type="InterPro" id="IPR003141">
    <property type="entry name" value="Pol/His_phosphatase_N"/>
</dbReference>
<dbReference type="GO" id="GO:0035312">
    <property type="term" value="F:5'-3' DNA exonuclease activity"/>
    <property type="evidence" value="ECO:0007669"/>
    <property type="project" value="TreeGrafter"/>
</dbReference>
<gene>
    <name evidence="3" type="ORF">H9850_03790</name>
</gene>
<evidence type="ECO:0000256" key="1">
    <source>
        <dbReference type="SAM" id="MobiDB-lite"/>
    </source>
</evidence>
<dbReference type="EMBL" id="DXEV01000077">
    <property type="protein sequence ID" value="HIX56578.1"/>
    <property type="molecule type" value="Genomic_DNA"/>
</dbReference>
<dbReference type="Pfam" id="PF02811">
    <property type="entry name" value="PHP"/>
    <property type="match status" value="1"/>
</dbReference>
<dbReference type="InterPro" id="IPR052018">
    <property type="entry name" value="PHP_domain"/>
</dbReference>
<feature type="domain" description="Polymerase/histidinol phosphatase N-terminal" evidence="2">
    <location>
        <begin position="7"/>
        <end position="110"/>
    </location>
</feature>
<accession>A0A9D1WD15</accession>
<sequence length="380" mass="41702">MTTISNIDLHCHTTASDGSLSPTAIVARAYGRGLNVLAITDHDLVAGVEEGIRAAEKCNALLLAHAPDAPREHYLKDTAEVLSVDNGVLDRPDEERLLTVIPGVEFSTTWNDEQIHVAGLFMDINHPRLQQLVQSRRVARTERALAIAAKLERLGFERPYERCVAAAQEGATITRGNYARLIFADGKAKSVDDAFHQYLRRGQPAYVQTKWGPIDEVIEVVTEAGGVAVLAHPRRYNFSNQRLRRLINDFKSWGGQAMEVSSAQQKPTDRDYLANLCQQYELLASLGSDFHSEGMYRDLGQNLDLPAHLTPVWTCEAAAKFGLSGDFKQRLVHVTYHKEESPASQQAATAAQFGAISSTSHQASSTPAKALGRPGSIVHL</sequence>
<dbReference type="Proteomes" id="UP000886829">
    <property type="component" value="Unassembled WGS sequence"/>
</dbReference>
<reference evidence="3" key="2">
    <citation type="submission" date="2021-04" db="EMBL/GenBank/DDBJ databases">
        <authorList>
            <person name="Gilroy R."/>
        </authorList>
    </citation>
    <scope>NUCLEOTIDE SEQUENCE</scope>
    <source>
        <strain evidence="3">USASDec5-558</strain>
    </source>
</reference>
<evidence type="ECO:0000259" key="2">
    <source>
        <dbReference type="SMART" id="SM00481"/>
    </source>
</evidence>
<dbReference type="GO" id="GO:0004534">
    <property type="term" value="F:5'-3' RNA exonuclease activity"/>
    <property type="evidence" value="ECO:0007669"/>
    <property type="project" value="TreeGrafter"/>
</dbReference>
<dbReference type="Gene3D" id="1.10.150.650">
    <property type="match status" value="1"/>
</dbReference>
<evidence type="ECO:0000313" key="4">
    <source>
        <dbReference type="Proteomes" id="UP000886829"/>
    </source>
</evidence>
<name>A0A9D1WD15_9GAMM</name>
<evidence type="ECO:0000313" key="3">
    <source>
        <dbReference type="EMBL" id="HIX56578.1"/>
    </source>
</evidence>
<dbReference type="PANTHER" id="PTHR42924">
    <property type="entry name" value="EXONUCLEASE"/>
    <property type="match status" value="1"/>
</dbReference>
<dbReference type="CDD" id="cd07438">
    <property type="entry name" value="PHP_HisPPase_AMP"/>
    <property type="match status" value="1"/>
</dbReference>
<organism evidence="3 4">
    <name type="scientific">Candidatus Anaerobiospirillum pullistercoris</name>
    <dbReference type="NCBI Taxonomy" id="2838452"/>
    <lineage>
        <taxon>Bacteria</taxon>
        <taxon>Pseudomonadati</taxon>
        <taxon>Pseudomonadota</taxon>
        <taxon>Gammaproteobacteria</taxon>
        <taxon>Aeromonadales</taxon>
        <taxon>Succinivibrionaceae</taxon>
        <taxon>Anaerobiospirillum</taxon>
    </lineage>
</organism>
<reference evidence="3" key="1">
    <citation type="journal article" date="2021" name="PeerJ">
        <title>Extensive microbial diversity within the chicken gut microbiome revealed by metagenomics and culture.</title>
        <authorList>
            <person name="Gilroy R."/>
            <person name="Ravi A."/>
            <person name="Getino M."/>
            <person name="Pursley I."/>
            <person name="Horton D.L."/>
            <person name="Alikhan N.F."/>
            <person name="Baker D."/>
            <person name="Gharbi K."/>
            <person name="Hall N."/>
            <person name="Watson M."/>
            <person name="Adriaenssens E.M."/>
            <person name="Foster-Nyarko E."/>
            <person name="Jarju S."/>
            <person name="Secka A."/>
            <person name="Antonio M."/>
            <person name="Oren A."/>
            <person name="Chaudhuri R.R."/>
            <person name="La Ragione R."/>
            <person name="Hildebrand F."/>
            <person name="Pallen M.J."/>
        </authorList>
    </citation>
    <scope>NUCLEOTIDE SEQUENCE</scope>
    <source>
        <strain evidence="3">USASDec5-558</strain>
    </source>
</reference>
<dbReference type="InterPro" id="IPR016195">
    <property type="entry name" value="Pol/histidinol_Pase-like"/>
</dbReference>
<proteinExistence type="predicted"/>
<dbReference type="SUPFAM" id="SSF89550">
    <property type="entry name" value="PHP domain-like"/>
    <property type="match status" value="1"/>
</dbReference>
<dbReference type="PANTHER" id="PTHR42924:SF3">
    <property type="entry name" value="POLYMERASE_HISTIDINOL PHOSPHATASE N-TERMINAL DOMAIN-CONTAINING PROTEIN"/>
    <property type="match status" value="1"/>
</dbReference>
<comment type="caution">
    <text evidence="3">The sequence shown here is derived from an EMBL/GenBank/DDBJ whole genome shotgun (WGS) entry which is preliminary data.</text>
</comment>
<protein>
    <submittedName>
        <fullName evidence="3">PHP domain-containing protein</fullName>
    </submittedName>
</protein>
<dbReference type="SMART" id="SM00481">
    <property type="entry name" value="POLIIIAc"/>
    <property type="match status" value="1"/>
</dbReference>
<dbReference type="Gene3D" id="3.20.20.140">
    <property type="entry name" value="Metal-dependent hydrolases"/>
    <property type="match status" value="1"/>
</dbReference>
<dbReference type="AlphaFoldDB" id="A0A9D1WD15"/>
<dbReference type="InterPro" id="IPR004013">
    <property type="entry name" value="PHP_dom"/>
</dbReference>